<dbReference type="Gene3D" id="3.10.10.10">
    <property type="entry name" value="HIV Type 1 Reverse Transcriptase, subunit A, domain 1"/>
    <property type="match status" value="1"/>
</dbReference>
<dbReference type="EMBL" id="AVOT02008853">
    <property type="protein sequence ID" value="MBW0486872.1"/>
    <property type="molecule type" value="Genomic_DNA"/>
</dbReference>
<comment type="caution">
    <text evidence="1">The sequence shown here is derived from an EMBL/GenBank/DDBJ whole genome shotgun (WGS) entry which is preliminary data.</text>
</comment>
<evidence type="ECO:0000313" key="2">
    <source>
        <dbReference type="Proteomes" id="UP000765509"/>
    </source>
</evidence>
<reference evidence="1" key="1">
    <citation type="submission" date="2021-03" db="EMBL/GenBank/DDBJ databases">
        <title>Draft genome sequence of rust myrtle Austropuccinia psidii MF-1, a brazilian biotype.</title>
        <authorList>
            <person name="Quecine M.C."/>
            <person name="Pachon D.M.R."/>
            <person name="Bonatelli M.L."/>
            <person name="Correr F.H."/>
            <person name="Franceschini L.M."/>
            <person name="Leite T.F."/>
            <person name="Margarido G.R.A."/>
            <person name="Almeida C.A."/>
            <person name="Ferrarezi J.A."/>
            <person name="Labate C.A."/>
        </authorList>
    </citation>
    <scope>NUCLEOTIDE SEQUENCE</scope>
    <source>
        <strain evidence="1">MF-1</strain>
    </source>
</reference>
<gene>
    <name evidence="1" type="ORF">O181_026587</name>
</gene>
<dbReference type="AlphaFoldDB" id="A0A9Q3CQW1"/>
<dbReference type="InterPro" id="IPR043502">
    <property type="entry name" value="DNA/RNA_pol_sf"/>
</dbReference>
<sequence>MLRRPPYPEILETRKEIEKHINELLNVDAIRKMGHNQIVEITPAVLITWNDGKLMLCGDFRALNNYKKADRYDIPRIPHALGNLAKAKNIKKWNI</sequence>
<dbReference type="Proteomes" id="UP000765509">
    <property type="component" value="Unassembled WGS sequence"/>
</dbReference>
<organism evidence="1 2">
    <name type="scientific">Austropuccinia psidii MF-1</name>
    <dbReference type="NCBI Taxonomy" id="1389203"/>
    <lineage>
        <taxon>Eukaryota</taxon>
        <taxon>Fungi</taxon>
        <taxon>Dikarya</taxon>
        <taxon>Basidiomycota</taxon>
        <taxon>Pucciniomycotina</taxon>
        <taxon>Pucciniomycetes</taxon>
        <taxon>Pucciniales</taxon>
        <taxon>Sphaerophragmiaceae</taxon>
        <taxon>Austropuccinia</taxon>
    </lineage>
</organism>
<dbReference type="OrthoDB" id="6776860at2759"/>
<name>A0A9Q3CQW1_9BASI</name>
<accession>A0A9Q3CQW1</accession>
<dbReference type="InterPro" id="IPR043128">
    <property type="entry name" value="Rev_trsase/Diguanyl_cyclase"/>
</dbReference>
<proteinExistence type="predicted"/>
<evidence type="ECO:0000313" key="1">
    <source>
        <dbReference type="EMBL" id="MBW0486872.1"/>
    </source>
</evidence>
<dbReference type="SUPFAM" id="SSF56672">
    <property type="entry name" value="DNA/RNA polymerases"/>
    <property type="match status" value="1"/>
</dbReference>
<protein>
    <submittedName>
        <fullName evidence="1">Uncharacterized protein</fullName>
    </submittedName>
</protein>
<keyword evidence="2" id="KW-1185">Reference proteome</keyword>
<dbReference type="Gene3D" id="3.30.70.270">
    <property type="match status" value="1"/>
</dbReference>